<protein>
    <submittedName>
        <fullName evidence="2">Uncharacterized protein</fullName>
    </submittedName>
</protein>
<evidence type="ECO:0000313" key="2">
    <source>
        <dbReference type="EMBL" id="OGG99690.1"/>
    </source>
</evidence>
<name>A0A1F6GNT2_9PROT</name>
<organism evidence="2 3">
    <name type="scientific">Candidatus Lambdaproteobacteria bacterium RIFOXYD2_FULL_56_26</name>
    <dbReference type="NCBI Taxonomy" id="1817773"/>
    <lineage>
        <taxon>Bacteria</taxon>
        <taxon>Pseudomonadati</taxon>
        <taxon>Pseudomonadota</taxon>
        <taxon>Candidatus Lambdaproteobacteria</taxon>
    </lineage>
</organism>
<proteinExistence type="predicted"/>
<comment type="caution">
    <text evidence="2">The sequence shown here is derived from an EMBL/GenBank/DDBJ whole genome shotgun (WGS) entry which is preliminary data.</text>
</comment>
<keyword evidence="1" id="KW-0472">Membrane</keyword>
<reference evidence="2 3" key="1">
    <citation type="journal article" date="2016" name="Nat. Commun.">
        <title>Thousands of microbial genomes shed light on interconnected biogeochemical processes in an aquifer system.</title>
        <authorList>
            <person name="Anantharaman K."/>
            <person name="Brown C.T."/>
            <person name="Hug L.A."/>
            <person name="Sharon I."/>
            <person name="Castelle C.J."/>
            <person name="Probst A.J."/>
            <person name="Thomas B.C."/>
            <person name="Singh A."/>
            <person name="Wilkins M.J."/>
            <person name="Karaoz U."/>
            <person name="Brodie E.L."/>
            <person name="Williams K.H."/>
            <person name="Hubbard S.S."/>
            <person name="Banfield J.F."/>
        </authorList>
    </citation>
    <scope>NUCLEOTIDE SEQUENCE [LARGE SCALE GENOMIC DNA]</scope>
</reference>
<accession>A0A1F6GNT2</accession>
<evidence type="ECO:0000313" key="3">
    <source>
        <dbReference type="Proteomes" id="UP000177583"/>
    </source>
</evidence>
<dbReference type="EMBL" id="MFNF01000055">
    <property type="protein sequence ID" value="OGG99690.1"/>
    <property type="molecule type" value="Genomic_DNA"/>
</dbReference>
<evidence type="ECO:0000256" key="1">
    <source>
        <dbReference type="SAM" id="Phobius"/>
    </source>
</evidence>
<dbReference type="Proteomes" id="UP000177583">
    <property type="component" value="Unassembled WGS sequence"/>
</dbReference>
<sequence length="393" mass="43762">MRPNSPNSERELQIEDVLSWGAWGGYFLVKHKFFWLLSSLGLFLLLGLVALVGGRTQIHQWVDFEIRLDSFDLGPLGEIKPAEISAGFSAPGFGGFTVNPICSPCDTGALGRYQIRVENLGPEGLASPEVRPEVLKEINKAAQAGTINKIRTLLQARAQHGRDFLTTYRELKSDLFEWKLFRLSAIEGGNLVFQPFQVRAVESAFLVVEQLLVEPVNLVLLSDPVEFPKLQTPVIDLITKIPANLIVFGAEVRQSRFPLESYLVLKQSGLVNLDVESVRLRLNAQLQALARDASLIQQSEQIKTQQVVQVLPVSSRLERDFAVLFPVPVKFSSSAPLGQIPSLPWGSVFKGVIRYLLVALLLGTGVTCLIGARLRYPKEERDWAEALRRIAWI</sequence>
<keyword evidence="1" id="KW-0812">Transmembrane</keyword>
<keyword evidence="1" id="KW-1133">Transmembrane helix</keyword>
<dbReference type="AlphaFoldDB" id="A0A1F6GNT2"/>
<gene>
    <name evidence="2" type="ORF">A2557_06000</name>
</gene>
<feature type="transmembrane region" description="Helical" evidence="1">
    <location>
        <begin position="33"/>
        <end position="52"/>
    </location>
</feature>
<feature type="transmembrane region" description="Helical" evidence="1">
    <location>
        <begin position="352"/>
        <end position="372"/>
    </location>
</feature>